<dbReference type="Pfam" id="PF00535">
    <property type="entry name" value="Glycos_transf_2"/>
    <property type="match status" value="1"/>
</dbReference>
<dbReference type="GeneID" id="97034868"/>
<accession>A0AB73I7Y0</accession>
<organism evidence="3 4">
    <name type="scientific">Paraburkholderia caledonica</name>
    <dbReference type="NCBI Taxonomy" id="134536"/>
    <lineage>
        <taxon>Bacteria</taxon>
        <taxon>Pseudomonadati</taxon>
        <taxon>Pseudomonadota</taxon>
        <taxon>Betaproteobacteria</taxon>
        <taxon>Burkholderiales</taxon>
        <taxon>Burkholderiaceae</taxon>
        <taxon>Paraburkholderia</taxon>
    </lineage>
</organism>
<name>A0AB73I7Y0_9BURK</name>
<feature type="domain" description="Glycosyltransferase 2-like" evidence="2">
    <location>
        <begin position="5"/>
        <end position="104"/>
    </location>
</feature>
<comment type="similarity">
    <text evidence="1">Belongs to the glycosyltransferase 2 family. WaaE/KdtX subfamily.</text>
</comment>
<dbReference type="Gene3D" id="3.90.550.10">
    <property type="entry name" value="Spore Coat Polysaccharide Biosynthesis Protein SpsA, Chain A"/>
    <property type="match status" value="1"/>
</dbReference>
<dbReference type="SUPFAM" id="SSF53448">
    <property type="entry name" value="Nucleotide-diphospho-sugar transferases"/>
    <property type="match status" value="1"/>
</dbReference>
<evidence type="ECO:0000256" key="1">
    <source>
        <dbReference type="ARBA" id="ARBA00038494"/>
    </source>
</evidence>
<gene>
    <name evidence="3" type="ORF">J2793_001511</name>
</gene>
<dbReference type="EMBL" id="JAURTK010000002">
    <property type="protein sequence ID" value="MDP9646078.1"/>
    <property type="molecule type" value="Genomic_DNA"/>
</dbReference>
<dbReference type="CDD" id="cd02511">
    <property type="entry name" value="Beta4Glucosyltransferase"/>
    <property type="match status" value="1"/>
</dbReference>
<dbReference type="InterPro" id="IPR001173">
    <property type="entry name" value="Glyco_trans_2-like"/>
</dbReference>
<dbReference type="RefSeq" id="WP_204520620.1">
    <property type="nucleotide sequence ID" value="NZ_JAURTK010000002.1"/>
</dbReference>
<evidence type="ECO:0000259" key="2">
    <source>
        <dbReference type="Pfam" id="PF00535"/>
    </source>
</evidence>
<comment type="caution">
    <text evidence="3">The sequence shown here is derived from an EMBL/GenBank/DDBJ whole genome shotgun (WGS) entry which is preliminary data.</text>
</comment>
<protein>
    <submittedName>
        <fullName evidence="3">Glycosyltransferase involved in cell wall biosynthesis</fullName>
    </submittedName>
</protein>
<evidence type="ECO:0000313" key="4">
    <source>
        <dbReference type="Proteomes" id="UP001229486"/>
    </source>
</evidence>
<dbReference type="PANTHER" id="PTHR43630">
    <property type="entry name" value="POLY-BETA-1,6-N-ACETYL-D-GLUCOSAMINE SYNTHASE"/>
    <property type="match status" value="1"/>
</dbReference>
<sequence>MTPLSVYVLTYNSERYLDKVLAAAKRVADDLLVVDSGSTDATLSIAARHGARIVHRPFDNFRTQRQFANGLCLHETVMFFDSDEIASDALIDEVLALKARGFDHEAYAVRRDWVVMGKVIHALMPISSPDYPIRIYRRATLRFTDHSVHETLTGYENCGRIESPVVHRTFETASEMKTKLDLYTDLAATDLLDRRDPARVLWLKSWFSPLGAFLKWYIRKGNVRDGRIGLTLALYASSYTRRKYRKALVQLNANR</sequence>
<reference evidence="3" key="1">
    <citation type="submission" date="2023-07" db="EMBL/GenBank/DDBJ databases">
        <title>Sorghum-associated microbial communities from plants grown in Nebraska, USA.</title>
        <authorList>
            <person name="Schachtman D."/>
        </authorList>
    </citation>
    <scope>NUCLEOTIDE SEQUENCE</scope>
    <source>
        <strain evidence="3">DS1061</strain>
    </source>
</reference>
<dbReference type="Proteomes" id="UP001229486">
    <property type="component" value="Unassembled WGS sequence"/>
</dbReference>
<dbReference type="AlphaFoldDB" id="A0AB73I7Y0"/>
<proteinExistence type="inferred from homology"/>
<dbReference type="InterPro" id="IPR029044">
    <property type="entry name" value="Nucleotide-diphossugar_trans"/>
</dbReference>
<evidence type="ECO:0000313" key="3">
    <source>
        <dbReference type="EMBL" id="MDP9646078.1"/>
    </source>
</evidence>
<dbReference type="PANTHER" id="PTHR43630:SF2">
    <property type="entry name" value="GLYCOSYLTRANSFERASE"/>
    <property type="match status" value="1"/>
</dbReference>